<feature type="region of interest" description="Disordered" evidence="1">
    <location>
        <begin position="70"/>
        <end position="100"/>
    </location>
</feature>
<evidence type="ECO:0000313" key="2">
    <source>
        <dbReference type="EMBL" id="GIF60590.1"/>
    </source>
</evidence>
<evidence type="ECO:0000256" key="1">
    <source>
        <dbReference type="SAM" id="MobiDB-lite"/>
    </source>
</evidence>
<feature type="compositionally biased region" description="Gly residues" evidence="1">
    <location>
        <begin position="91"/>
        <end position="100"/>
    </location>
</feature>
<reference evidence="2 3" key="1">
    <citation type="submission" date="2021-01" db="EMBL/GenBank/DDBJ databases">
        <title>Whole genome shotgun sequence of Asanoa iriomotensis NBRC 100142.</title>
        <authorList>
            <person name="Komaki H."/>
            <person name="Tamura T."/>
        </authorList>
    </citation>
    <scope>NUCLEOTIDE SEQUENCE [LARGE SCALE GENOMIC DNA]</scope>
    <source>
        <strain evidence="2 3">NBRC 100142</strain>
    </source>
</reference>
<dbReference type="RefSeq" id="WP_203707405.1">
    <property type="nucleotide sequence ID" value="NZ_BAAALU010000007.1"/>
</dbReference>
<gene>
    <name evidence="2" type="ORF">Air01nite_66850</name>
</gene>
<protein>
    <submittedName>
        <fullName evidence="2">Uncharacterized protein</fullName>
    </submittedName>
</protein>
<dbReference type="Proteomes" id="UP000624325">
    <property type="component" value="Unassembled WGS sequence"/>
</dbReference>
<sequence>MDKLIVTRARELEDAVIDRERPTTWISRTRAVRNHRRAVDERALVLAAYERSEAAAKAAADVARHRPYRRPLSLMRVRSRQSRPGSAATLPGGGPHGRHP</sequence>
<keyword evidence="3" id="KW-1185">Reference proteome</keyword>
<comment type="caution">
    <text evidence="2">The sequence shown here is derived from an EMBL/GenBank/DDBJ whole genome shotgun (WGS) entry which is preliminary data.</text>
</comment>
<proteinExistence type="predicted"/>
<dbReference type="EMBL" id="BONC01000071">
    <property type="protein sequence ID" value="GIF60590.1"/>
    <property type="molecule type" value="Genomic_DNA"/>
</dbReference>
<evidence type="ECO:0000313" key="3">
    <source>
        <dbReference type="Proteomes" id="UP000624325"/>
    </source>
</evidence>
<organism evidence="2 3">
    <name type="scientific">Asanoa iriomotensis</name>
    <dbReference type="NCBI Taxonomy" id="234613"/>
    <lineage>
        <taxon>Bacteria</taxon>
        <taxon>Bacillati</taxon>
        <taxon>Actinomycetota</taxon>
        <taxon>Actinomycetes</taxon>
        <taxon>Micromonosporales</taxon>
        <taxon>Micromonosporaceae</taxon>
        <taxon>Asanoa</taxon>
    </lineage>
</organism>
<name>A0ABQ4CCU4_9ACTN</name>
<accession>A0ABQ4CCU4</accession>